<organism evidence="2 3">
    <name type="scientific">Aphanomyces stellatus</name>
    <dbReference type="NCBI Taxonomy" id="120398"/>
    <lineage>
        <taxon>Eukaryota</taxon>
        <taxon>Sar</taxon>
        <taxon>Stramenopiles</taxon>
        <taxon>Oomycota</taxon>
        <taxon>Saprolegniomycetes</taxon>
        <taxon>Saprolegniales</taxon>
        <taxon>Verrucalvaceae</taxon>
        <taxon>Aphanomyces</taxon>
    </lineage>
</organism>
<reference evidence="2 3" key="1">
    <citation type="submission" date="2019-03" db="EMBL/GenBank/DDBJ databases">
        <authorList>
            <person name="Gaulin E."/>
            <person name="Dumas B."/>
        </authorList>
    </citation>
    <scope>NUCLEOTIDE SEQUENCE [LARGE SCALE GENOMIC DNA]</scope>
    <source>
        <strain evidence="2">CBS 568.67</strain>
    </source>
</reference>
<reference evidence="1" key="2">
    <citation type="submission" date="2019-06" db="EMBL/GenBank/DDBJ databases">
        <title>Genomics analysis of Aphanomyces spp. identifies a new class of oomycete effector associated with host adaptation.</title>
        <authorList>
            <person name="Gaulin E."/>
        </authorList>
    </citation>
    <scope>NUCLEOTIDE SEQUENCE</scope>
    <source>
        <strain evidence="1">CBS 578.67</strain>
    </source>
</reference>
<dbReference type="EMBL" id="VJMH01000222">
    <property type="protein sequence ID" value="KAF0717699.1"/>
    <property type="molecule type" value="Genomic_DNA"/>
</dbReference>
<sequence>MDPLTAHPLAFEFWNPPSLQPTVPPSDHQIFGWFSLHVQQAIEGTHWNMSQLESIMAPSPLQLHTFKLEHAQLTPSGLASLAHVLRGVVALDKLSLKGIGRSEEDYSFAYQVLFETVARSSLTSLDVSHYCALDDASAAALADAI</sequence>
<evidence type="ECO:0000313" key="1">
    <source>
        <dbReference type="EMBL" id="KAF0717699.1"/>
    </source>
</evidence>
<evidence type="ECO:0000313" key="2">
    <source>
        <dbReference type="EMBL" id="VFT79351.1"/>
    </source>
</evidence>
<keyword evidence="3" id="KW-1185">Reference proteome</keyword>
<gene>
    <name evidence="2" type="primary">Aste57867_2148</name>
    <name evidence="1" type="ORF">As57867_002143</name>
    <name evidence="2" type="ORF">ASTE57867_2148</name>
</gene>
<dbReference type="Proteomes" id="UP000332933">
    <property type="component" value="Unassembled WGS sequence"/>
</dbReference>
<dbReference type="InterPro" id="IPR032675">
    <property type="entry name" value="LRR_dom_sf"/>
</dbReference>
<protein>
    <submittedName>
        <fullName evidence="2">Aste57867_2148 protein</fullName>
    </submittedName>
</protein>
<dbReference type="Gene3D" id="3.80.10.10">
    <property type="entry name" value="Ribonuclease Inhibitor"/>
    <property type="match status" value="1"/>
</dbReference>
<accession>A0A485KB76</accession>
<dbReference type="AlphaFoldDB" id="A0A485KB76"/>
<proteinExistence type="predicted"/>
<evidence type="ECO:0000313" key="3">
    <source>
        <dbReference type="Proteomes" id="UP000332933"/>
    </source>
</evidence>
<name>A0A485KB76_9STRA</name>
<dbReference type="EMBL" id="CAADRA010000222">
    <property type="protein sequence ID" value="VFT79351.1"/>
    <property type="molecule type" value="Genomic_DNA"/>
</dbReference>
<dbReference type="SUPFAM" id="SSF52047">
    <property type="entry name" value="RNI-like"/>
    <property type="match status" value="1"/>
</dbReference>